<dbReference type="Proteomes" id="UP000326924">
    <property type="component" value="Unassembled WGS sequence"/>
</dbReference>
<evidence type="ECO:0000313" key="2">
    <source>
        <dbReference type="EMBL" id="KAA8913148.1"/>
    </source>
</evidence>
<evidence type="ECO:0000313" key="3">
    <source>
        <dbReference type="Proteomes" id="UP000326924"/>
    </source>
</evidence>
<organism evidence="2 3">
    <name type="scientific">Sphaerosporella brunnea</name>
    <dbReference type="NCBI Taxonomy" id="1250544"/>
    <lineage>
        <taxon>Eukaryota</taxon>
        <taxon>Fungi</taxon>
        <taxon>Dikarya</taxon>
        <taxon>Ascomycota</taxon>
        <taxon>Pezizomycotina</taxon>
        <taxon>Pezizomycetes</taxon>
        <taxon>Pezizales</taxon>
        <taxon>Pyronemataceae</taxon>
        <taxon>Sphaerosporella</taxon>
    </lineage>
</organism>
<dbReference type="EMBL" id="VXIS01000017">
    <property type="protein sequence ID" value="KAA8913148.1"/>
    <property type="molecule type" value="Genomic_DNA"/>
</dbReference>
<proteinExistence type="predicted"/>
<dbReference type="AlphaFoldDB" id="A0A5J5F7X7"/>
<sequence>MLYATLRRKRRELGKQYPPALKDSDRALDNQPRRQFNKNIEPDTSEETFLETKFAKHYCPCCGTSLKSLGYDTAMRVHGPGTFCNVRNWSTLTMKVSYEMREARIMLQNERRLKKLKVTAK</sequence>
<dbReference type="InParanoid" id="A0A5J5F7X7"/>
<comment type="caution">
    <text evidence="2">The sequence shown here is derived from an EMBL/GenBank/DDBJ whole genome shotgun (WGS) entry which is preliminary data.</text>
</comment>
<name>A0A5J5F7X7_9PEZI</name>
<reference evidence="2 3" key="1">
    <citation type="submission" date="2019-09" db="EMBL/GenBank/DDBJ databases">
        <title>Draft genome of the ectomycorrhizal ascomycete Sphaerosporella brunnea.</title>
        <authorList>
            <consortium name="DOE Joint Genome Institute"/>
            <person name="Benucci G.M."/>
            <person name="Marozzi G."/>
            <person name="Antonielli L."/>
            <person name="Sanchez S."/>
            <person name="Marco P."/>
            <person name="Wang X."/>
            <person name="Falini L.B."/>
            <person name="Barry K."/>
            <person name="Haridas S."/>
            <person name="Lipzen A."/>
            <person name="Labutti K."/>
            <person name="Grigoriev I.V."/>
            <person name="Murat C."/>
            <person name="Martin F."/>
            <person name="Albertini E."/>
            <person name="Donnini D."/>
            <person name="Bonito G."/>
        </authorList>
    </citation>
    <scope>NUCLEOTIDE SEQUENCE [LARGE SCALE GENOMIC DNA]</scope>
    <source>
        <strain evidence="2 3">Sb_GMNB300</strain>
    </source>
</reference>
<feature type="region of interest" description="Disordered" evidence="1">
    <location>
        <begin position="13"/>
        <end position="42"/>
    </location>
</feature>
<gene>
    <name evidence="2" type="ORF">FN846DRAFT_903080</name>
</gene>
<evidence type="ECO:0000256" key="1">
    <source>
        <dbReference type="SAM" id="MobiDB-lite"/>
    </source>
</evidence>
<accession>A0A5J5F7X7</accession>
<protein>
    <submittedName>
        <fullName evidence="2">Uncharacterized protein</fullName>
    </submittedName>
</protein>
<feature type="compositionally biased region" description="Basic and acidic residues" evidence="1">
    <location>
        <begin position="22"/>
        <end position="32"/>
    </location>
</feature>
<keyword evidence="3" id="KW-1185">Reference proteome</keyword>